<accession>A0ABY9X3Z1</accession>
<evidence type="ECO:0000313" key="1">
    <source>
        <dbReference type="EMBL" id="WNG50094.1"/>
    </source>
</evidence>
<sequence>MTLPPLITRLLSLVLLALTACPGREPADSCNTREEALRSSECRLTLGQSLERHISFEGDTDWYSVQLPADLGPRSLLRVTAGYAAQSTAVNLSVSLLREDGSEVAPRRVDAHGEGQPKPVEFLVPFTESGAKLVLLLGDEPSNSSRPGYDSRNPYSLTVEVLENPDANESNDTVDSATPLVLTNQGGVRVGSATGYLATEGDVDRFAFDVPVGKIAYVRVTAPSLAPQPPPAYFLSYKLMRPDDSPEAEGRVHSNELAADLATARRVKVAGTWQVLVRAWNSGTSSAPPPGDMRLQYTVEVRVLDEGDPQDVSGDNDELARARVVTLSGSPEASTAKTSFTGRLGSVPDLDWYGVEVPSYSTAHSVLHYRLVPLSSGGRFPALPELPVRHVRVFTEVTGFSAADCVSKAEACPKGNGYGSDPNVTPLVNGWCNNKSTPLCLRSSRDESESFSSLRNFEGVLPVPPHTSSVRYYFLVQDEGSNWADDRDYRLEVEWLSDADETAGPPSSKILARDDEARTFPAPPTGVDYEVKGSISYGLGQLVGNDPTKGQGVRGPADYDAVTSDVDTFTFILPSAESVDRTWEVQWEVAHLPDGGTPHGLSLNLTLCDGERTDGSGCTQVSTGSAGAPLTLAYREEPLRAWHSPSGSQSDLQPLYSLERGRSSTKVTVLPYACACLAPRFLRGGVLKVAVSGVDRTDYGAADYTLRTAHTGYPKTYSRPDGSTASCPIGGVSADGGTVSVCDFTRQP</sequence>
<dbReference type="RefSeq" id="WP_395808774.1">
    <property type="nucleotide sequence ID" value="NZ_CP043494.1"/>
</dbReference>
<dbReference type="EMBL" id="CP043494">
    <property type="protein sequence ID" value="WNG50094.1"/>
    <property type="molecule type" value="Genomic_DNA"/>
</dbReference>
<gene>
    <name evidence="1" type="ORF">F0U60_42710</name>
</gene>
<name>A0ABY9X3Z1_9BACT</name>
<proteinExistence type="predicted"/>
<dbReference type="Gene3D" id="2.60.120.380">
    <property type="match status" value="1"/>
</dbReference>
<reference evidence="1 2" key="1">
    <citation type="submission" date="2019-08" db="EMBL/GenBank/DDBJ databases">
        <title>Archangium and Cystobacter genomes.</title>
        <authorList>
            <person name="Chen I.-C.K."/>
            <person name="Wielgoss S."/>
        </authorList>
    </citation>
    <scope>NUCLEOTIDE SEQUENCE [LARGE SCALE GENOMIC DNA]</scope>
    <source>
        <strain evidence="1 2">Cbm 6</strain>
    </source>
</reference>
<evidence type="ECO:0000313" key="2">
    <source>
        <dbReference type="Proteomes" id="UP001611383"/>
    </source>
</evidence>
<protein>
    <submittedName>
        <fullName evidence="1">Cell-cell cohesion protein MtsF</fullName>
    </submittedName>
</protein>
<organism evidence="1 2">
    <name type="scientific">Archangium minus</name>
    <dbReference type="NCBI Taxonomy" id="83450"/>
    <lineage>
        <taxon>Bacteria</taxon>
        <taxon>Pseudomonadati</taxon>
        <taxon>Myxococcota</taxon>
        <taxon>Myxococcia</taxon>
        <taxon>Myxococcales</taxon>
        <taxon>Cystobacterineae</taxon>
        <taxon>Archangiaceae</taxon>
        <taxon>Archangium</taxon>
    </lineage>
</organism>
<dbReference type="Proteomes" id="UP001611383">
    <property type="component" value="Chromosome"/>
</dbReference>
<keyword evidence="2" id="KW-1185">Reference proteome</keyword>